<dbReference type="Proteomes" id="UP001358586">
    <property type="component" value="Chromosome 1"/>
</dbReference>
<evidence type="ECO:0000313" key="3">
    <source>
        <dbReference type="Proteomes" id="UP001358586"/>
    </source>
</evidence>
<dbReference type="InterPro" id="IPR055298">
    <property type="entry name" value="AtLOH3-like"/>
</dbReference>
<dbReference type="PANTHER" id="PTHR11697">
    <property type="entry name" value="GENERAL TRANSCRIPTION FACTOR 2-RELATED ZINC FINGER PROTEIN"/>
    <property type="match status" value="1"/>
</dbReference>
<dbReference type="InterPro" id="IPR008906">
    <property type="entry name" value="HATC_C_dom"/>
</dbReference>
<reference evidence="2 3" key="1">
    <citation type="submission" date="2023-03" db="EMBL/GenBank/DDBJ databases">
        <title>WGS of Gossypium arboreum.</title>
        <authorList>
            <person name="Yu D."/>
        </authorList>
    </citation>
    <scope>NUCLEOTIDE SEQUENCE [LARGE SCALE GENOMIC DNA]</scope>
    <source>
        <tissue evidence="2">Leaf</tissue>
    </source>
</reference>
<name>A0ABR0R3J9_GOSAR</name>
<comment type="caution">
    <text evidence="2">The sequence shown here is derived from an EMBL/GenBank/DDBJ whole genome shotgun (WGS) entry which is preliminary data.</text>
</comment>
<sequence length="177" mass="20725">MNSHFNDEVAELLVLSFTLDTHDNYKAFRVEDICKLMNDFYPGDFTEQEKLHMKIQLEHFQIDAYQNTELQKASTVAELCQVLAKTNKSSIYPLLDRIIHLVLTFLESTTTIKQAFSTTIIVKTMLSNRMENDFLSTYLVTYIENELAQEFSTDSIIDEFDLMKKQRVQFRMPSIEK</sequence>
<proteinExistence type="predicted"/>
<dbReference type="PANTHER" id="PTHR11697:SF230">
    <property type="entry name" value="ZINC FINGER, MYM DOMAIN CONTAINING 1"/>
    <property type="match status" value="1"/>
</dbReference>
<accession>A0ABR0R3J9</accession>
<dbReference type="Pfam" id="PF05699">
    <property type="entry name" value="Dimer_Tnp_hAT"/>
    <property type="match status" value="1"/>
</dbReference>
<evidence type="ECO:0000313" key="2">
    <source>
        <dbReference type="EMBL" id="KAK5846065.1"/>
    </source>
</evidence>
<feature type="domain" description="HAT C-terminal dimerisation" evidence="1">
    <location>
        <begin position="87"/>
        <end position="147"/>
    </location>
</feature>
<dbReference type="EMBL" id="JARKNE010000001">
    <property type="protein sequence ID" value="KAK5846065.1"/>
    <property type="molecule type" value="Genomic_DNA"/>
</dbReference>
<gene>
    <name evidence="2" type="ORF">PVK06_002331</name>
</gene>
<protein>
    <recommendedName>
        <fullName evidence="1">HAT C-terminal dimerisation domain-containing protein</fullName>
    </recommendedName>
</protein>
<organism evidence="2 3">
    <name type="scientific">Gossypium arboreum</name>
    <name type="common">Tree cotton</name>
    <name type="synonym">Gossypium nanking</name>
    <dbReference type="NCBI Taxonomy" id="29729"/>
    <lineage>
        <taxon>Eukaryota</taxon>
        <taxon>Viridiplantae</taxon>
        <taxon>Streptophyta</taxon>
        <taxon>Embryophyta</taxon>
        <taxon>Tracheophyta</taxon>
        <taxon>Spermatophyta</taxon>
        <taxon>Magnoliopsida</taxon>
        <taxon>eudicotyledons</taxon>
        <taxon>Gunneridae</taxon>
        <taxon>Pentapetalae</taxon>
        <taxon>rosids</taxon>
        <taxon>malvids</taxon>
        <taxon>Malvales</taxon>
        <taxon>Malvaceae</taxon>
        <taxon>Malvoideae</taxon>
        <taxon>Gossypium</taxon>
    </lineage>
</organism>
<evidence type="ECO:0000259" key="1">
    <source>
        <dbReference type="Pfam" id="PF05699"/>
    </source>
</evidence>
<keyword evidence="3" id="KW-1185">Reference proteome</keyword>